<dbReference type="RefSeq" id="XP_033577797.1">
    <property type="nucleotide sequence ID" value="XM_033727956.1"/>
</dbReference>
<accession>A0A6A6YQM4</accession>
<evidence type="ECO:0000313" key="1">
    <source>
        <dbReference type="EMBL" id="KAF2810833.1"/>
    </source>
</evidence>
<reference evidence="3" key="3">
    <citation type="submission" date="2025-04" db="UniProtKB">
        <authorList>
            <consortium name="RefSeq"/>
        </authorList>
    </citation>
    <scope>IDENTIFICATION</scope>
    <source>
        <strain evidence="3">CBS 304.34</strain>
    </source>
</reference>
<organism evidence="1">
    <name type="scientific">Mytilinidion resinicola</name>
    <dbReference type="NCBI Taxonomy" id="574789"/>
    <lineage>
        <taxon>Eukaryota</taxon>
        <taxon>Fungi</taxon>
        <taxon>Dikarya</taxon>
        <taxon>Ascomycota</taxon>
        <taxon>Pezizomycotina</taxon>
        <taxon>Dothideomycetes</taxon>
        <taxon>Pleosporomycetidae</taxon>
        <taxon>Mytilinidiales</taxon>
        <taxon>Mytilinidiaceae</taxon>
        <taxon>Mytilinidion</taxon>
    </lineage>
</organism>
<dbReference type="Proteomes" id="UP000504636">
    <property type="component" value="Unplaced"/>
</dbReference>
<keyword evidence="2" id="KW-1185">Reference proteome</keyword>
<dbReference type="AlphaFoldDB" id="A0A6A6YQM4"/>
<proteinExistence type="predicted"/>
<evidence type="ECO:0000313" key="2">
    <source>
        <dbReference type="Proteomes" id="UP000504636"/>
    </source>
</evidence>
<evidence type="ECO:0000313" key="3">
    <source>
        <dbReference type="RefSeq" id="XP_033577797.1"/>
    </source>
</evidence>
<dbReference type="OrthoDB" id="5272396at2759"/>
<sequence length="157" mass="18122">MPFEHSSKSAAATAPFQGRNSASMSIDGLQLRGRPGSNKFAFLDLPRELRDMVYDFAYLPDRNRPSYGSTILEVNNKNRYHPFKTPALCHVNRQVLSEALHYFLKDLTIYFYGDAELKEFKNWLGGYDMLHCNPSRGVRYLWREGRLAEWNADARAP</sequence>
<name>A0A6A6YQM4_9PEZI</name>
<dbReference type="GeneID" id="54468849"/>
<protein>
    <submittedName>
        <fullName evidence="1 3">Uncharacterized protein</fullName>
    </submittedName>
</protein>
<dbReference type="EMBL" id="MU003699">
    <property type="protein sequence ID" value="KAF2810833.1"/>
    <property type="molecule type" value="Genomic_DNA"/>
</dbReference>
<reference evidence="1 3" key="1">
    <citation type="journal article" date="2020" name="Stud. Mycol.">
        <title>101 Dothideomycetes genomes: a test case for predicting lifestyles and emergence of pathogens.</title>
        <authorList>
            <person name="Haridas S."/>
            <person name="Albert R."/>
            <person name="Binder M."/>
            <person name="Bloem J."/>
            <person name="Labutti K."/>
            <person name="Salamov A."/>
            <person name="Andreopoulos B."/>
            <person name="Baker S."/>
            <person name="Barry K."/>
            <person name="Bills G."/>
            <person name="Bluhm B."/>
            <person name="Cannon C."/>
            <person name="Castanera R."/>
            <person name="Culley D."/>
            <person name="Daum C."/>
            <person name="Ezra D."/>
            <person name="Gonzalez J."/>
            <person name="Henrissat B."/>
            <person name="Kuo A."/>
            <person name="Liang C."/>
            <person name="Lipzen A."/>
            <person name="Lutzoni F."/>
            <person name="Magnuson J."/>
            <person name="Mondo S."/>
            <person name="Nolan M."/>
            <person name="Ohm R."/>
            <person name="Pangilinan J."/>
            <person name="Park H.-J."/>
            <person name="Ramirez L."/>
            <person name="Alfaro M."/>
            <person name="Sun H."/>
            <person name="Tritt A."/>
            <person name="Yoshinaga Y."/>
            <person name="Zwiers L.-H."/>
            <person name="Turgeon B."/>
            <person name="Goodwin S."/>
            <person name="Spatafora J."/>
            <person name="Crous P."/>
            <person name="Grigoriev I."/>
        </authorList>
    </citation>
    <scope>NUCLEOTIDE SEQUENCE</scope>
    <source>
        <strain evidence="1 3">CBS 304.34</strain>
    </source>
</reference>
<gene>
    <name evidence="1 3" type="ORF">BDZ99DRAFT_570143</name>
</gene>
<reference evidence="3" key="2">
    <citation type="submission" date="2020-04" db="EMBL/GenBank/DDBJ databases">
        <authorList>
            <consortium name="NCBI Genome Project"/>
        </authorList>
    </citation>
    <scope>NUCLEOTIDE SEQUENCE</scope>
    <source>
        <strain evidence="3">CBS 304.34</strain>
    </source>
</reference>